<dbReference type="NCBIfam" id="TIGR00688">
    <property type="entry name" value="rarD"/>
    <property type="match status" value="1"/>
</dbReference>
<organism evidence="10 11">
    <name type="scientific">Vitreoscilla massiliensis</name>
    <dbReference type="NCBI Taxonomy" id="1689272"/>
    <lineage>
        <taxon>Bacteria</taxon>
        <taxon>Pseudomonadati</taxon>
        <taxon>Pseudomonadota</taxon>
        <taxon>Betaproteobacteria</taxon>
        <taxon>Neisseriales</taxon>
        <taxon>Neisseriaceae</taxon>
        <taxon>Vitreoscilla</taxon>
    </lineage>
</organism>
<keyword evidence="7 8" id="KW-0472">Membrane</keyword>
<dbReference type="Proteomes" id="UP000832011">
    <property type="component" value="Chromosome"/>
</dbReference>
<dbReference type="PANTHER" id="PTHR22911:SF137">
    <property type="entry name" value="SOLUTE CARRIER FAMILY 35 MEMBER G2-RELATED"/>
    <property type="match status" value="1"/>
</dbReference>
<evidence type="ECO:0000313" key="11">
    <source>
        <dbReference type="Proteomes" id="UP000832011"/>
    </source>
</evidence>
<accession>A0ABY4E701</accession>
<keyword evidence="3" id="KW-0813">Transport</keyword>
<proteinExistence type="inferred from homology"/>
<feature type="domain" description="EamA" evidence="9">
    <location>
        <begin position="13"/>
        <end position="150"/>
    </location>
</feature>
<dbReference type="EMBL" id="CP091511">
    <property type="protein sequence ID" value="UOO91054.1"/>
    <property type="molecule type" value="Genomic_DNA"/>
</dbReference>
<dbReference type="SUPFAM" id="SSF103481">
    <property type="entry name" value="Multidrug resistance efflux transporter EmrE"/>
    <property type="match status" value="2"/>
</dbReference>
<reference evidence="10 11" key="1">
    <citation type="journal article" date="2022" name="Res Sq">
        <title>Evolution of multicellular longitudinally dividing oral cavity symbionts (Neisseriaceae).</title>
        <authorList>
            <person name="Nyongesa S."/>
            <person name="Weber P."/>
            <person name="Bernet E."/>
            <person name="Pullido F."/>
            <person name="Nieckarz M."/>
            <person name="Delaby M."/>
            <person name="Nieves C."/>
            <person name="Viehboeck T."/>
            <person name="Krause N."/>
            <person name="Rivera-Millot A."/>
            <person name="Nakamura A."/>
            <person name="Vischer N."/>
            <person name="VanNieuwenhze M."/>
            <person name="Brun Y."/>
            <person name="Cava F."/>
            <person name="Bulgheresi S."/>
            <person name="Veyrier F."/>
        </authorList>
    </citation>
    <scope>NUCLEOTIDE SEQUENCE [LARGE SCALE GENOMIC DNA]</scope>
    <source>
        <strain evidence="10 11">SN4</strain>
    </source>
</reference>
<feature type="domain" description="EamA" evidence="9">
    <location>
        <begin position="159"/>
        <end position="288"/>
    </location>
</feature>
<feature type="transmembrane region" description="Helical" evidence="8">
    <location>
        <begin position="134"/>
        <end position="151"/>
    </location>
</feature>
<feature type="transmembrane region" description="Helical" evidence="8">
    <location>
        <begin position="44"/>
        <end position="66"/>
    </location>
</feature>
<keyword evidence="11" id="KW-1185">Reference proteome</keyword>
<evidence type="ECO:0000259" key="9">
    <source>
        <dbReference type="Pfam" id="PF00892"/>
    </source>
</evidence>
<feature type="transmembrane region" description="Helical" evidence="8">
    <location>
        <begin position="249"/>
        <end position="269"/>
    </location>
</feature>
<gene>
    <name evidence="10" type="primary">rarD</name>
    <name evidence="10" type="ORF">LVJ82_08835</name>
</gene>
<evidence type="ECO:0000256" key="8">
    <source>
        <dbReference type="SAM" id="Phobius"/>
    </source>
</evidence>
<keyword evidence="4" id="KW-1003">Cell membrane</keyword>
<comment type="similarity">
    <text evidence="2">Belongs to the EamA transporter family.</text>
</comment>
<evidence type="ECO:0000256" key="7">
    <source>
        <dbReference type="ARBA" id="ARBA00023136"/>
    </source>
</evidence>
<comment type="subcellular location">
    <subcellularLocation>
        <location evidence="1">Cell membrane</location>
        <topology evidence="1">Multi-pass membrane protein</topology>
    </subcellularLocation>
</comment>
<dbReference type="PANTHER" id="PTHR22911">
    <property type="entry name" value="ACYL-MALONYL CONDENSING ENZYME-RELATED"/>
    <property type="match status" value="1"/>
</dbReference>
<feature type="transmembrane region" description="Helical" evidence="8">
    <location>
        <begin position="275"/>
        <end position="293"/>
    </location>
</feature>
<feature type="transmembrane region" description="Helical" evidence="8">
    <location>
        <begin position="12"/>
        <end position="32"/>
    </location>
</feature>
<name>A0ABY4E701_9NEIS</name>
<evidence type="ECO:0000256" key="2">
    <source>
        <dbReference type="ARBA" id="ARBA00007362"/>
    </source>
</evidence>
<keyword evidence="5 8" id="KW-0812">Transmembrane</keyword>
<sequence>MSSSLPAQEKKQGLIYAVSCYVLWGLFPLYWYPITQTAMPASQILAQRVVWSTVFALLLVVVLRQAGPLLQAARTPKLLGVFAVSACLLGSNWLIYLWAITNSHVLDASLGYFMSPLFSILLGRIFFNERMSRLQAAAIGIAVLGVLWLVFLYGNVPWIALGLTISFGFYSLVRKLAPLAALPSLALETLCMLPIAVLYLFWQGQQGSLFMDLSTLNWGLLVGSGIVTSVPLLLFAAGAKRISMTEMGIIQYISPTAQFVTGLLLFHEAFNMQRFIGYALVWLAVIVYVATSVKQHKPT</sequence>
<evidence type="ECO:0000256" key="3">
    <source>
        <dbReference type="ARBA" id="ARBA00022448"/>
    </source>
</evidence>
<dbReference type="InterPro" id="IPR004626">
    <property type="entry name" value="RarD"/>
</dbReference>
<evidence type="ECO:0000256" key="5">
    <source>
        <dbReference type="ARBA" id="ARBA00022692"/>
    </source>
</evidence>
<feature type="transmembrane region" description="Helical" evidence="8">
    <location>
        <begin position="185"/>
        <end position="204"/>
    </location>
</feature>
<dbReference type="Pfam" id="PF00892">
    <property type="entry name" value="EamA"/>
    <property type="match status" value="2"/>
</dbReference>
<dbReference type="RefSeq" id="WP_058305175.1">
    <property type="nucleotide sequence ID" value="NZ_CABKVG010000006.1"/>
</dbReference>
<dbReference type="InterPro" id="IPR000620">
    <property type="entry name" value="EamA_dom"/>
</dbReference>
<dbReference type="InterPro" id="IPR037185">
    <property type="entry name" value="EmrE-like"/>
</dbReference>
<evidence type="ECO:0000256" key="4">
    <source>
        <dbReference type="ARBA" id="ARBA00022475"/>
    </source>
</evidence>
<evidence type="ECO:0000256" key="6">
    <source>
        <dbReference type="ARBA" id="ARBA00022989"/>
    </source>
</evidence>
<protein>
    <submittedName>
        <fullName evidence="10">EamA family transporter RarD</fullName>
    </submittedName>
</protein>
<feature type="transmembrane region" description="Helical" evidence="8">
    <location>
        <begin position="110"/>
        <end position="127"/>
    </location>
</feature>
<feature type="transmembrane region" description="Helical" evidence="8">
    <location>
        <begin position="78"/>
        <end position="98"/>
    </location>
</feature>
<evidence type="ECO:0000313" key="10">
    <source>
        <dbReference type="EMBL" id="UOO91054.1"/>
    </source>
</evidence>
<feature type="transmembrane region" description="Helical" evidence="8">
    <location>
        <begin position="216"/>
        <end position="237"/>
    </location>
</feature>
<evidence type="ECO:0000256" key="1">
    <source>
        <dbReference type="ARBA" id="ARBA00004651"/>
    </source>
</evidence>
<keyword evidence="6 8" id="KW-1133">Transmembrane helix</keyword>